<evidence type="ECO:0000256" key="4">
    <source>
        <dbReference type="ARBA" id="ARBA00023235"/>
    </source>
</evidence>
<evidence type="ECO:0000256" key="7">
    <source>
        <dbReference type="SAM" id="SignalP"/>
    </source>
</evidence>
<keyword evidence="3 5" id="KW-0697">Rotamase</keyword>
<dbReference type="InterPro" id="IPR000774">
    <property type="entry name" value="PPIase_FKBP_N"/>
</dbReference>
<evidence type="ECO:0000256" key="2">
    <source>
        <dbReference type="ARBA" id="ARBA00006577"/>
    </source>
</evidence>
<protein>
    <recommendedName>
        <fullName evidence="6">Peptidyl-prolyl cis-trans isomerase</fullName>
        <ecNumber evidence="6">5.2.1.8</ecNumber>
    </recommendedName>
</protein>
<dbReference type="PROSITE" id="PS50059">
    <property type="entry name" value="FKBP_PPIASE"/>
    <property type="match status" value="1"/>
</dbReference>
<evidence type="ECO:0000313" key="9">
    <source>
        <dbReference type="EMBL" id="MDH5823194.1"/>
    </source>
</evidence>
<evidence type="ECO:0000256" key="5">
    <source>
        <dbReference type="PROSITE-ProRule" id="PRU00277"/>
    </source>
</evidence>
<dbReference type="RefSeq" id="WP_280574311.1">
    <property type="nucleotide sequence ID" value="NZ_JARXRM010000030.1"/>
</dbReference>
<gene>
    <name evidence="9" type="ORF">QFW77_09365</name>
</gene>
<keyword evidence="7" id="KW-0732">Signal</keyword>
<dbReference type="Gene3D" id="1.10.287.460">
    <property type="entry name" value="Peptidyl-prolyl cis-trans isomerase, FKBP-type, N-terminal domain"/>
    <property type="match status" value="2"/>
</dbReference>
<feature type="signal peptide" evidence="7">
    <location>
        <begin position="1"/>
        <end position="24"/>
    </location>
</feature>
<dbReference type="SUPFAM" id="SSF54534">
    <property type="entry name" value="FKBP-like"/>
    <property type="match status" value="1"/>
</dbReference>
<dbReference type="GO" id="GO:0016853">
    <property type="term" value="F:isomerase activity"/>
    <property type="evidence" value="ECO:0007669"/>
    <property type="project" value="UniProtKB-KW"/>
</dbReference>
<sequence length="314" mass="33298">MKIAMRGAAVLCLFAAWLAAAPLAAQQPVPGSERDKVSYMIGMDVGQSIAPVGPDLDYAAFERALRNAFEGGEPLLDEARIQEVGQALMQRVAARSGTSLPGAPPGSAPPEVDSASVGLLVGADVGRSLMPIRDEIDVPMLMQGLRTRIEGGELLIEEAEAEALRTAFSARVEAKMAAETAQAGERNRAEGAAFLAANKEKQGVFTTPSGLQYQVIRQGSGRRPLPSDRVRVNYHGTLLDGEVFDSSYERGQPAEFGLDQVIPGWTEGVALMPIGAKYRFWIPGDLGYGAKGTPGGPIGPHSTLVFDVELLDIL</sequence>
<reference evidence="9 10" key="1">
    <citation type="submission" date="2023-04" db="EMBL/GenBank/DDBJ databases">
        <title>Luteimonas endophyticus RD2P54.</title>
        <authorList>
            <person name="Sun J.-Q."/>
        </authorList>
    </citation>
    <scope>NUCLEOTIDE SEQUENCE [LARGE SCALE GENOMIC DNA]</scope>
    <source>
        <strain evidence="9 10">RD2P54</strain>
    </source>
</reference>
<evidence type="ECO:0000313" key="10">
    <source>
        <dbReference type="Proteomes" id="UP001156940"/>
    </source>
</evidence>
<comment type="caution">
    <text evidence="9">The sequence shown here is derived from an EMBL/GenBank/DDBJ whole genome shotgun (WGS) entry which is preliminary data.</text>
</comment>
<feature type="domain" description="PPIase FKBP-type" evidence="8">
    <location>
        <begin position="227"/>
        <end position="314"/>
    </location>
</feature>
<name>A0ABT6J8Q5_9GAMM</name>
<evidence type="ECO:0000256" key="6">
    <source>
        <dbReference type="RuleBase" id="RU003915"/>
    </source>
</evidence>
<dbReference type="Pfam" id="PF01346">
    <property type="entry name" value="FKBP_N"/>
    <property type="match status" value="2"/>
</dbReference>
<dbReference type="InterPro" id="IPR046357">
    <property type="entry name" value="PPIase_dom_sf"/>
</dbReference>
<accession>A0ABT6J8Q5</accession>
<comment type="similarity">
    <text evidence="2 6">Belongs to the FKBP-type PPIase family.</text>
</comment>
<comment type="catalytic activity">
    <reaction evidence="1 5 6">
        <text>[protein]-peptidylproline (omega=180) = [protein]-peptidylproline (omega=0)</text>
        <dbReference type="Rhea" id="RHEA:16237"/>
        <dbReference type="Rhea" id="RHEA-COMP:10747"/>
        <dbReference type="Rhea" id="RHEA-COMP:10748"/>
        <dbReference type="ChEBI" id="CHEBI:83833"/>
        <dbReference type="ChEBI" id="CHEBI:83834"/>
        <dbReference type="EC" id="5.2.1.8"/>
    </reaction>
</comment>
<dbReference type="Proteomes" id="UP001156940">
    <property type="component" value="Unassembled WGS sequence"/>
</dbReference>
<dbReference type="PANTHER" id="PTHR43811:SF57">
    <property type="entry name" value="FKBP-TYPE PEPTIDYL-PROLYL CIS-TRANS ISOMERASE FKPA-RELATED"/>
    <property type="match status" value="1"/>
</dbReference>
<dbReference type="Gene3D" id="3.10.50.40">
    <property type="match status" value="1"/>
</dbReference>
<dbReference type="Pfam" id="PF00254">
    <property type="entry name" value="FKBP_C"/>
    <property type="match status" value="1"/>
</dbReference>
<evidence type="ECO:0000259" key="8">
    <source>
        <dbReference type="PROSITE" id="PS50059"/>
    </source>
</evidence>
<keyword evidence="10" id="KW-1185">Reference proteome</keyword>
<dbReference type="InterPro" id="IPR001179">
    <property type="entry name" value="PPIase_FKBP_dom"/>
</dbReference>
<feature type="chain" id="PRO_5046076302" description="Peptidyl-prolyl cis-trans isomerase" evidence="7">
    <location>
        <begin position="25"/>
        <end position="314"/>
    </location>
</feature>
<dbReference type="EC" id="5.2.1.8" evidence="6"/>
<evidence type="ECO:0000256" key="3">
    <source>
        <dbReference type="ARBA" id="ARBA00023110"/>
    </source>
</evidence>
<dbReference type="EMBL" id="JARXRM010000030">
    <property type="protein sequence ID" value="MDH5823194.1"/>
    <property type="molecule type" value="Genomic_DNA"/>
</dbReference>
<dbReference type="PANTHER" id="PTHR43811">
    <property type="entry name" value="FKBP-TYPE PEPTIDYL-PROLYL CIS-TRANS ISOMERASE FKPA"/>
    <property type="match status" value="1"/>
</dbReference>
<proteinExistence type="inferred from homology"/>
<keyword evidence="4 5" id="KW-0413">Isomerase</keyword>
<organism evidence="9 10">
    <name type="scientific">Luteimonas endophytica</name>
    <dbReference type="NCBI Taxonomy" id="3042023"/>
    <lineage>
        <taxon>Bacteria</taxon>
        <taxon>Pseudomonadati</taxon>
        <taxon>Pseudomonadota</taxon>
        <taxon>Gammaproteobacteria</taxon>
        <taxon>Lysobacterales</taxon>
        <taxon>Lysobacteraceae</taxon>
        <taxon>Luteimonas</taxon>
    </lineage>
</organism>
<dbReference type="InterPro" id="IPR036944">
    <property type="entry name" value="PPIase_FKBP_N_sf"/>
</dbReference>
<evidence type="ECO:0000256" key="1">
    <source>
        <dbReference type="ARBA" id="ARBA00000971"/>
    </source>
</evidence>